<dbReference type="PANTHER" id="PTHR43180:SF66">
    <property type="entry name" value="SHORT-CHAIN DEHYDROGENASE_REDUCTASE FAMILY PROTEIN"/>
    <property type="match status" value="1"/>
</dbReference>
<dbReference type="InterPro" id="IPR036291">
    <property type="entry name" value="NAD(P)-bd_dom_sf"/>
</dbReference>
<dbReference type="Gene3D" id="3.40.50.720">
    <property type="entry name" value="NAD(P)-binding Rossmann-like Domain"/>
    <property type="match status" value="1"/>
</dbReference>
<dbReference type="SUPFAM" id="SSF51735">
    <property type="entry name" value="NAD(P)-binding Rossmann-fold domains"/>
    <property type="match status" value="1"/>
</dbReference>
<dbReference type="EMBL" id="CP045810">
    <property type="protein sequence ID" value="QHN37821.1"/>
    <property type="molecule type" value="Genomic_DNA"/>
</dbReference>
<organism evidence="3">
    <name type="scientific">Gordonia amarae</name>
    <dbReference type="NCBI Taxonomy" id="36821"/>
    <lineage>
        <taxon>Bacteria</taxon>
        <taxon>Bacillati</taxon>
        <taxon>Actinomycetota</taxon>
        <taxon>Actinomycetes</taxon>
        <taxon>Mycobacteriales</taxon>
        <taxon>Gordoniaceae</taxon>
        <taxon>Gordonia</taxon>
    </lineage>
</organism>
<accession>A0A857KGQ0</accession>
<comment type="similarity">
    <text evidence="1">Belongs to the short-chain dehydrogenases/reductases (SDR) family.</text>
</comment>
<dbReference type="PANTHER" id="PTHR43180">
    <property type="entry name" value="3-OXOACYL-(ACYL-CARRIER-PROTEIN) REDUCTASE (AFU_ORTHOLOGUE AFUA_6G11210)"/>
    <property type="match status" value="1"/>
</dbReference>
<dbReference type="Pfam" id="PF00106">
    <property type="entry name" value="adh_short"/>
    <property type="match status" value="1"/>
</dbReference>
<dbReference type="AlphaFoldDB" id="A0A857KGQ0"/>
<name>A0A857KGQ0_9ACTN</name>
<keyword evidence="2" id="KW-0560">Oxidoreductase</keyword>
<gene>
    <name evidence="3" type="ORF">GII30_00280</name>
</gene>
<sequence length="95" mass="9890">MTDLLADKVAVVTGGGSGIGLVTVERFLAEGAKVVIADIRDDSGTALAPSNQPLPSAHDTVASHLHAADDVEAVIATRPDSRKSRYARRLRSAGR</sequence>
<proteinExistence type="inferred from homology"/>
<dbReference type="RefSeq" id="WP_005187360.1">
    <property type="nucleotide sequence ID" value="NZ_CP045804.1"/>
</dbReference>
<evidence type="ECO:0000256" key="1">
    <source>
        <dbReference type="ARBA" id="ARBA00006484"/>
    </source>
</evidence>
<evidence type="ECO:0000256" key="2">
    <source>
        <dbReference type="ARBA" id="ARBA00023002"/>
    </source>
</evidence>
<reference evidence="3" key="1">
    <citation type="journal article" date="2021" name="Nat. Microbiol.">
        <title>Cocultivation of an ultrasmall environmental parasitic bacterium with lytic ability against bacteria associated with wastewater foams.</title>
        <authorList>
            <person name="Batinovic S."/>
            <person name="Rose J.J.A."/>
            <person name="Ratcliffe J."/>
            <person name="Seviour R.J."/>
            <person name="Petrovski S."/>
        </authorList>
    </citation>
    <scope>NUCLEOTIDE SEQUENCE</scope>
    <source>
        <strain evidence="3">CON44</strain>
    </source>
</reference>
<dbReference type="InterPro" id="IPR002347">
    <property type="entry name" value="SDR_fam"/>
</dbReference>
<dbReference type="GO" id="GO:0016491">
    <property type="term" value="F:oxidoreductase activity"/>
    <property type="evidence" value="ECO:0007669"/>
    <property type="project" value="UniProtKB-KW"/>
</dbReference>
<protein>
    <submittedName>
        <fullName evidence="3">SDR family NAD(P)-dependent oxidoreductase</fullName>
    </submittedName>
</protein>
<evidence type="ECO:0000313" key="3">
    <source>
        <dbReference type="EMBL" id="QHN37821.1"/>
    </source>
</evidence>